<evidence type="ECO:0000313" key="2">
    <source>
        <dbReference type="EMBL" id="HGT82564.1"/>
    </source>
</evidence>
<organism evidence="2">
    <name type="scientific">Archaeoglobus fulgidus</name>
    <dbReference type="NCBI Taxonomy" id="2234"/>
    <lineage>
        <taxon>Archaea</taxon>
        <taxon>Methanobacteriati</taxon>
        <taxon>Methanobacteriota</taxon>
        <taxon>Archaeoglobi</taxon>
        <taxon>Archaeoglobales</taxon>
        <taxon>Archaeoglobaceae</taxon>
        <taxon>Archaeoglobus</taxon>
    </lineage>
</organism>
<accession>A0A7J3M2T1</accession>
<evidence type="ECO:0000259" key="1">
    <source>
        <dbReference type="Pfam" id="PF01850"/>
    </source>
</evidence>
<dbReference type="CDD" id="cd09874">
    <property type="entry name" value="PIN_MT3492-like"/>
    <property type="match status" value="1"/>
</dbReference>
<reference evidence="2" key="1">
    <citation type="journal article" date="2020" name="mSystems">
        <title>Genome- and Community-Level Interaction Insights into Carbon Utilization and Element Cycling Functions of Hydrothermarchaeota in Hydrothermal Sediment.</title>
        <authorList>
            <person name="Zhou Z."/>
            <person name="Liu Y."/>
            <person name="Xu W."/>
            <person name="Pan J."/>
            <person name="Luo Z.H."/>
            <person name="Li M."/>
        </authorList>
    </citation>
    <scope>NUCLEOTIDE SEQUENCE [LARGE SCALE GENOMIC DNA]</scope>
    <source>
        <strain evidence="2">SpSt-587</strain>
    </source>
</reference>
<dbReference type="Gene3D" id="3.40.50.1010">
    <property type="entry name" value="5'-nuclease"/>
    <property type="match status" value="1"/>
</dbReference>
<dbReference type="SUPFAM" id="SSF88723">
    <property type="entry name" value="PIN domain-like"/>
    <property type="match status" value="1"/>
</dbReference>
<dbReference type="Pfam" id="PF01850">
    <property type="entry name" value="PIN"/>
    <property type="match status" value="1"/>
</dbReference>
<proteinExistence type="predicted"/>
<dbReference type="EMBL" id="DSYZ01000055">
    <property type="protein sequence ID" value="HGT82564.1"/>
    <property type="molecule type" value="Genomic_DNA"/>
</dbReference>
<comment type="caution">
    <text evidence="2">The sequence shown here is derived from an EMBL/GenBank/DDBJ whole genome shotgun (WGS) entry which is preliminary data.</text>
</comment>
<name>A0A7J3M2T1_ARCFL</name>
<dbReference type="InterPro" id="IPR029060">
    <property type="entry name" value="PIN-like_dom_sf"/>
</dbReference>
<gene>
    <name evidence="2" type="ORF">ENT52_02410</name>
</gene>
<sequence>MSEKVYLDTSAIVKRYIVEDGTEIVDRLYRDAHAGQRTILFSIFNIGESAVVFDKYERRGVIKSAKKAFERFLGETRLLLKLGQLIIVPINLETVLEAIELVFKHGIYIVDAIQISSAKNARAFLTFDSELAKIAKKEGFELIC</sequence>
<dbReference type="AlphaFoldDB" id="A0A7J3M2T1"/>
<dbReference type="InterPro" id="IPR002716">
    <property type="entry name" value="PIN_dom"/>
</dbReference>
<feature type="domain" description="PIN" evidence="1">
    <location>
        <begin position="5"/>
        <end position="137"/>
    </location>
</feature>
<protein>
    <submittedName>
        <fullName evidence="2">PIN domain-containing protein</fullName>
    </submittedName>
</protein>